<feature type="domain" description="Peptidase S1" evidence="1">
    <location>
        <begin position="1"/>
        <end position="95"/>
    </location>
</feature>
<dbReference type="AlphaFoldDB" id="A0A7E5VPM6"/>
<dbReference type="InterPro" id="IPR051333">
    <property type="entry name" value="CLIP_Serine_Protease"/>
</dbReference>
<proteinExistence type="predicted"/>
<evidence type="ECO:0000259" key="1">
    <source>
        <dbReference type="PROSITE" id="PS50240"/>
    </source>
</evidence>
<dbReference type="OrthoDB" id="5565075at2759"/>
<dbReference type="InterPro" id="IPR001254">
    <property type="entry name" value="Trypsin_dom"/>
</dbReference>
<dbReference type="Proteomes" id="UP000322000">
    <property type="component" value="Chromosome 7"/>
</dbReference>
<accession>A0A7E5VPM6</accession>
<dbReference type="Pfam" id="PF00089">
    <property type="entry name" value="Trypsin"/>
    <property type="match status" value="1"/>
</dbReference>
<gene>
    <name evidence="3" type="primary">LOC113495614</name>
</gene>
<keyword evidence="2" id="KW-1185">Reference proteome</keyword>
<dbReference type="GO" id="GO:0006508">
    <property type="term" value="P:proteolysis"/>
    <property type="evidence" value="ECO:0007669"/>
    <property type="project" value="InterPro"/>
</dbReference>
<dbReference type="PROSITE" id="PS00135">
    <property type="entry name" value="TRYPSIN_SER"/>
    <property type="match status" value="1"/>
</dbReference>
<dbReference type="GO" id="GO:0004252">
    <property type="term" value="F:serine-type endopeptidase activity"/>
    <property type="evidence" value="ECO:0007669"/>
    <property type="project" value="InterPro"/>
</dbReference>
<dbReference type="Gene3D" id="2.40.10.10">
    <property type="entry name" value="Trypsin-like serine proteases"/>
    <property type="match status" value="1"/>
</dbReference>
<organism evidence="2 3">
    <name type="scientific">Trichoplusia ni</name>
    <name type="common">Cabbage looper</name>
    <dbReference type="NCBI Taxonomy" id="7111"/>
    <lineage>
        <taxon>Eukaryota</taxon>
        <taxon>Metazoa</taxon>
        <taxon>Ecdysozoa</taxon>
        <taxon>Arthropoda</taxon>
        <taxon>Hexapoda</taxon>
        <taxon>Insecta</taxon>
        <taxon>Pterygota</taxon>
        <taxon>Neoptera</taxon>
        <taxon>Endopterygota</taxon>
        <taxon>Lepidoptera</taxon>
        <taxon>Glossata</taxon>
        <taxon>Ditrysia</taxon>
        <taxon>Noctuoidea</taxon>
        <taxon>Noctuidae</taxon>
        <taxon>Plusiinae</taxon>
        <taxon>Trichoplusia</taxon>
    </lineage>
</organism>
<dbReference type="InterPro" id="IPR033116">
    <property type="entry name" value="TRYPSIN_SER"/>
</dbReference>
<dbReference type="KEGG" id="tnl:113495614"/>
<dbReference type="InParanoid" id="A0A7E5VPM6"/>
<sequence>MTFDQQLSSVTLNIITNNACAATFGNFVHPSNICTSGAGGKGTCTGDSGGPLAVQINGQTILVGVSSYGARAGCAVGRPAAFTRVTSFVNWINSV</sequence>
<evidence type="ECO:0000313" key="3">
    <source>
        <dbReference type="RefSeq" id="XP_026730237.1"/>
    </source>
</evidence>
<dbReference type="PROSITE" id="PS50240">
    <property type="entry name" value="TRYPSIN_DOM"/>
    <property type="match status" value="1"/>
</dbReference>
<protein>
    <submittedName>
        <fullName evidence="3">Brachyurin-like</fullName>
    </submittedName>
</protein>
<dbReference type="SUPFAM" id="SSF50494">
    <property type="entry name" value="Trypsin-like serine proteases"/>
    <property type="match status" value="1"/>
</dbReference>
<dbReference type="InterPro" id="IPR043504">
    <property type="entry name" value="Peptidase_S1_PA_chymotrypsin"/>
</dbReference>
<dbReference type="InterPro" id="IPR009003">
    <property type="entry name" value="Peptidase_S1_PA"/>
</dbReference>
<dbReference type="PANTHER" id="PTHR24260">
    <property type="match status" value="1"/>
</dbReference>
<evidence type="ECO:0000313" key="2">
    <source>
        <dbReference type="Proteomes" id="UP000322000"/>
    </source>
</evidence>
<dbReference type="PANTHER" id="PTHR24260:SF134">
    <property type="entry name" value="AT07769P-RELATED"/>
    <property type="match status" value="1"/>
</dbReference>
<dbReference type="GeneID" id="113495614"/>
<dbReference type="RefSeq" id="XP_026730237.1">
    <property type="nucleotide sequence ID" value="XM_026874436.1"/>
</dbReference>
<reference evidence="3" key="1">
    <citation type="submission" date="2025-08" db="UniProtKB">
        <authorList>
            <consortium name="RefSeq"/>
        </authorList>
    </citation>
    <scope>IDENTIFICATION</scope>
</reference>
<name>A0A7E5VPM6_TRINI</name>